<dbReference type="OrthoDB" id="2690833at2759"/>
<reference evidence="1 2" key="1">
    <citation type="submission" date="2014-04" db="EMBL/GenBank/DDBJ databases">
        <authorList>
            <consortium name="DOE Joint Genome Institute"/>
            <person name="Kuo A."/>
            <person name="Kohler A."/>
            <person name="Costa M.D."/>
            <person name="Nagy L.G."/>
            <person name="Floudas D."/>
            <person name="Copeland A."/>
            <person name="Barry K.W."/>
            <person name="Cichocki N."/>
            <person name="Veneault-Fourrey C."/>
            <person name="LaButti K."/>
            <person name="Lindquist E.A."/>
            <person name="Lipzen A."/>
            <person name="Lundell T."/>
            <person name="Morin E."/>
            <person name="Murat C."/>
            <person name="Sun H."/>
            <person name="Tunlid A."/>
            <person name="Henrissat B."/>
            <person name="Grigoriev I.V."/>
            <person name="Hibbett D.S."/>
            <person name="Martin F."/>
            <person name="Nordberg H.P."/>
            <person name="Cantor M.N."/>
            <person name="Hua S.X."/>
        </authorList>
    </citation>
    <scope>NUCLEOTIDE SEQUENCE [LARGE SCALE GENOMIC DNA]</scope>
    <source>
        <strain evidence="1 2">441</strain>
    </source>
</reference>
<accession>A0A0C9YQ24</accession>
<name>A0A0C9YQ24_9AGAM</name>
<sequence>MAKDHEANATTAGLPNTKRKAAEMDYISTSEVKLDDDPNNAIQVLGQKGAAKSSIMVTKTMPKKIKMEASDSSFQTQAILMQTHFNNLDLPMDLHKNQKWRREVIPTLILWAGNQENTFSISKQEICNALQEIIPVIYLILKNTANTICPNSPMVSVASQCLCDWRHGFASAVVAQLSTFFLKPYDPSPKSTAQLLLNQFTFLYEDLDVTVPDKAFHSVFVQQLLATVKARGVQGAPNQLL</sequence>
<dbReference type="AlphaFoldDB" id="A0A0C9YQ24"/>
<keyword evidence="2" id="KW-1185">Reference proteome</keyword>
<dbReference type="HOGENOM" id="CLU_077737_0_0_1"/>
<evidence type="ECO:0000313" key="1">
    <source>
        <dbReference type="EMBL" id="KIK15894.1"/>
    </source>
</evidence>
<protein>
    <submittedName>
        <fullName evidence="1">Uncharacterized protein</fullName>
    </submittedName>
</protein>
<gene>
    <name evidence="1" type="ORF">PISMIDRAFT_16200</name>
</gene>
<dbReference type="Proteomes" id="UP000054018">
    <property type="component" value="Unassembled WGS sequence"/>
</dbReference>
<reference evidence="2" key="2">
    <citation type="submission" date="2015-01" db="EMBL/GenBank/DDBJ databases">
        <title>Evolutionary Origins and Diversification of the Mycorrhizal Mutualists.</title>
        <authorList>
            <consortium name="DOE Joint Genome Institute"/>
            <consortium name="Mycorrhizal Genomics Consortium"/>
            <person name="Kohler A."/>
            <person name="Kuo A."/>
            <person name="Nagy L.G."/>
            <person name="Floudas D."/>
            <person name="Copeland A."/>
            <person name="Barry K.W."/>
            <person name="Cichocki N."/>
            <person name="Veneault-Fourrey C."/>
            <person name="LaButti K."/>
            <person name="Lindquist E.A."/>
            <person name="Lipzen A."/>
            <person name="Lundell T."/>
            <person name="Morin E."/>
            <person name="Murat C."/>
            <person name="Riley R."/>
            <person name="Ohm R."/>
            <person name="Sun H."/>
            <person name="Tunlid A."/>
            <person name="Henrissat B."/>
            <person name="Grigoriev I.V."/>
            <person name="Hibbett D.S."/>
            <person name="Martin F."/>
        </authorList>
    </citation>
    <scope>NUCLEOTIDE SEQUENCE [LARGE SCALE GENOMIC DNA]</scope>
    <source>
        <strain evidence="2">441</strain>
    </source>
</reference>
<evidence type="ECO:0000313" key="2">
    <source>
        <dbReference type="Proteomes" id="UP000054018"/>
    </source>
</evidence>
<dbReference type="EMBL" id="KN833873">
    <property type="protein sequence ID" value="KIK15894.1"/>
    <property type="molecule type" value="Genomic_DNA"/>
</dbReference>
<organism evidence="1 2">
    <name type="scientific">Pisolithus microcarpus 441</name>
    <dbReference type="NCBI Taxonomy" id="765257"/>
    <lineage>
        <taxon>Eukaryota</taxon>
        <taxon>Fungi</taxon>
        <taxon>Dikarya</taxon>
        <taxon>Basidiomycota</taxon>
        <taxon>Agaricomycotina</taxon>
        <taxon>Agaricomycetes</taxon>
        <taxon>Agaricomycetidae</taxon>
        <taxon>Boletales</taxon>
        <taxon>Sclerodermatineae</taxon>
        <taxon>Pisolithaceae</taxon>
        <taxon>Pisolithus</taxon>
    </lineage>
</organism>
<proteinExistence type="predicted"/>